<reference evidence="1" key="1">
    <citation type="submission" date="2018-02" db="EMBL/GenBank/DDBJ databases">
        <title>Rhizophora mucronata_Transcriptome.</title>
        <authorList>
            <person name="Meera S.P."/>
            <person name="Sreeshan A."/>
            <person name="Augustine A."/>
        </authorList>
    </citation>
    <scope>NUCLEOTIDE SEQUENCE</scope>
    <source>
        <tissue evidence="1">Leaf</tissue>
    </source>
</reference>
<evidence type="ECO:0000313" key="1">
    <source>
        <dbReference type="EMBL" id="MBX35205.1"/>
    </source>
</evidence>
<proteinExistence type="predicted"/>
<dbReference type="EMBL" id="GGEC01054721">
    <property type="protein sequence ID" value="MBX35205.1"/>
    <property type="molecule type" value="Transcribed_RNA"/>
</dbReference>
<name>A0A2P2MYB4_RHIMU</name>
<protein>
    <submittedName>
        <fullName evidence="1">Uncharacterized protein</fullName>
    </submittedName>
</protein>
<dbReference type="AlphaFoldDB" id="A0A2P2MYB4"/>
<sequence length="48" mass="5474">MQRLQLATSRGGEVYALKTEASGDNLNHVPQWIPLMIKSWNKRLGSDY</sequence>
<accession>A0A2P2MYB4</accession>
<organism evidence="1">
    <name type="scientific">Rhizophora mucronata</name>
    <name type="common">Asiatic mangrove</name>
    <dbReference type="NCBI Taxonomy" id="61149"/>
    <lineage>
        <taxon>Eukaryota</taxon>
        <taxon>Viridiplantae</taxon>
        <taxon>Streptophyta</taxon>
        <taxon>Embryophyta</taxon>
        <taxon>Tracheophyta</taxon>
        <taxon>Spermatophyta</taxon>
        <taxon>Magnoliopsida</taxon>
        <taxon>eudicotyledons</taxon>
        <taxon>Gunneridae</taxon>
        <taxon>Pentapetalae</taxon>
        <taxon>rosids</taxon>
        <taxon>fabids</taxon>
        <taxon>Malpighiales</taxon>
        <taxon>Rhizophoraceae</taxon>
        <taxon>Rhizophora</taxon>
    </lineage>
</organism>